<protein>
    <submittedName>
        <fullName evidence="3">Uncharacterized protein</fullName>
    </submittedName>
</protein>
<name>A0A815GE11_9BILA</name>
<dbReference type="EMBL" id="CAJOBA010038553">
    <property type="protein sequence ID" value="CAF4062761.1"/>
    <property type="molecule type" value="Genomic_DNA"/>
</dbReference>
<dbReference type="Proteomes" id="UP000677228">
    <property type="component" value="Unassembled WGS sequence"/>
</dbReference>
<evidence type="ECO:0000313" key="3">
    <source>
        <dbReference type="EMBL" id="CAF1338465.1"/>
    </source>
</evidence>
<dbReference type="Proteomes" id="UP000682733">
    <property type="component" value="Unassembled WGS sequence"/>
</dbReference>
<organism evidence="3 6">
    <name type="scientific">Didymodactylos carnosus</name>
    <dbReference type="NCBI Taxonomy" id="1234261"/>
    <lineage>
        <taxon>Eukaryota</taxon>
        <taxon>Metazoa</taxon>
        <taxon>Spiralia</taxon>
        <taxon>Gnathifera</taxon>
        <taxon>Rotifera</taxon>
        <taxon>Eurotatoria</taxon>
        <taxon>Bdelloidea</taxon>
        <taxon>Philodinida</taxon>
        <taxon>Philodinidae</taxon>
        <taxon>Didymodactylos</taxon>
    </lineage>
</organism>
<sequence>MTLIQRTVLKQYYETLKCAIRSLNLFESKSGASTNEHERKNELISTRLFIILLIISFLILCVYSSLIIVQKTVTISSPSLNQYRKLEKKYSQTLSCACSNISISYSKFVSITPRYNEVCQSKFISTDWIDFIKLPQVSSRFEMSDLYDLYGLPAPRSAFGFLVSYYFKMLAILCTLANETIYNALNEAGATQLITLTVQTEYNIETESQAFVKDVKSATETSFATSLDITRNVAQSNQLASALQTNYRYGFFEDLRFIPDTITHIRRDELDHVTSNNFYNVCNCESTVGCYTDILDQYDVPGFYLGCSILESLLLSDLRCLYDETCLDDFQMQLRNVSDNITVLKSSTASKFSPNTTVGNLVRNLMAENWKKNISFKLYYEQCAPSYCVYTYRQKFDVLYIVTTIIALIGGLTKGLQIIIPRVVNLLKRKRKTKVLPFTSSDVSISYRQFINIQPIYHHVCSSDFVTQDWFDILEPYFDILNMPDLSRYGSPIFQALASMCTVSNGTVQNALGTFGSTNYVNNEVQSPELFQTQIDSITSRFKSNTVNSFTLSLNMISKIMRSNALWSGLQTNFNASFRTMNDNSLVYFPTVYNGNCSCSLRSDCRQELGILQLHFIGLSLSNITYTTLIPIPNIYVGCTIIDGLMESNLQAFYNASWVYDLWYYFNNSRNSKIN</sequence>
<proteinExistence type="predicted"/>
<dbReference type="AlphaFoldDB" id="A0A815GE11"/>
<accession>A0A815GE11</accession>
<feature type="transmembrane region" description="Helical" evidence="1">
    <location>
        <begin position="48"/>
        <end position="69"/>
    </location>
</feature>
<keyword evidence="1" id="KW-1133">Transmembrane helix</keyword>
<dbReference type="Proteomes" id="UP000681722">
    <property type="component" value="Unassembled WGS sequence"/>
</dbReference>
<evidence type="ECO:0000313" key="5">
    <source>
        <dbReference type="EMBL" id="CAF4197436.1"/>
    </source>
</evidence>
<evidence type="ECO:0000256" key="1">
    <source>
        <dbReference type="SAM" id="Phobius"/>
    </source>
</evidence>
<dbReference type="EMBL" id="CAJOBC010057289">
    <property type="protein sequence ID" value="CAF4197436.1"/>
    <property type="molecule type" value="Genomic_DNA"/>
</dbReference>
<feature type="transmembrane region" description="Helical" evidence="1">
    <location>
        <begin position="398"/>
        <end position="424"/>
    </location>
</feature>
<evidence type="ECO:0000313" key="4">
    <source>
        <dbReference type="EMBL" id="CAF4062761.1"/>
    </source>
</evidence>
<dbReference type="EMBL" id="CAJNOQ010014273">
    <property type="protein sequence ID" value="CAF1338465.1"/>
    <property type="molecule type" value="Genomic_DNA"/>
</dbReference>
<gene>
    <name evidence="3" type="ORF">GPM918_LOCUS30310</name>
    <name evidence="2" type="ORF">OVA965_LOCUS26483</name>
    <name evidence="5" type="ORF">SRO942_LOCUS30920</name>
    <name evidence="4" type="ORF">TMI583_LOCUS27226</name>
</gene>
<evidence type="ECO:0000313" key="2">
    <source>
        <dbReference type="EMBL" id="CAF1255681.1"/>
    </source>
</evidence>
<dbReference type="Proteomes" id="UP000663829">
    <property type="component" value="Unassembled WGS sequence"/>
</dbReference>
<comment type="caution">
    <text evidence="3">The sequence shown here is derived from an EMBL/GenBank/DDBJ whole genome shotgun (WGS) entry which is preliminary data.</text>
</comment>
<keyword evidence="6" id="KW-1185">Reference proteome</keyword>
<evidence type="ECO:0000313" key="6">
    <source>
        <dbReference type="Proteomes" id="UP000663829"/>
    </source>
</evidence>
<keyword evidence="1" id="KW-0812">Transmembrane</keyword>
<dbReference type="EMBL" id="CAJNOK010016996">
    <property type="protein sequence ID" value="CAF1255681.1"/>
    <property type="molecule type" value="Genomic_DNA"/>
</dbReference>
<reference evidence="3" key="1">
    <citation type="submission" date="2021-02" db="EMBL/GenBank/DDBJ databases">
        <authorList>
            <person name="Nowell W R."/>
        </authorList>
    </citation>
    <scope>NUCLEOTIDE SEQUENCE</scope>
</reference>
<keyword evidence="1" id="KW-0472">Membrane</keyword>